<reference evidence="3" key="1">
    <citation type="submission" date="2010-07" db="EMBL/GenBank/DDBJ databases">
        <authorList>
            <consortium name="CONSOLIDER consortium CSD2007-00005"/>
            <person name="Guazzaroni M.-E."/>
            <person name="Richter M."/>
            <person name="Garcia-Salamanca A."/>
            <person name="Yarza P."/>
            <person name="Ferrer M."/>
        </authorList>
    </citation>
    <scope>NUCLEOTIDE SEQUENCE</scope>
</reference>
<dbReference type="PANTHER" id="PTHR36445:SF1">
    <property type="entry name" value="GTP CYCLOHYDROLASE MPTA"/>
    <property type="match status" value="1"/>
</dbReference>
<dbReference type="EMBL" id="ADZX01000725">
    <property type="protein sequence ID" value="EFK95598.1"/>
    <property type="molecule type" value="Genomic_DNA"/>
</dbReference>
<accession>D9PLG6</accession>
<protein>
    <submittedName>
        <fullName evidence="3">Protein containing DUF198</fullName>
    </submittedName>
</protein>
<comment type="caution">
    <text evidence="3">The sequence shown here is derived from an EMBL/GenBank/DDBJ whole genome shotgun (WGS) entry which is preliminary data.</text>
</comment>
<dbReference type="InterPro" id="IPR003801">
    <property type="entry name" value="GTP_cyclohydrolase_FolE2/MptA"/>
</dbReference>
<evidence type="ECO:0000256" key="1">
    <source>
        <dbReference type="ARBA" id="ARBA00022801"/>
    </source>
</evidence>
<dbReference type="AlphaFoldDB" id="D9PLG6"/>
<gene>
    <name evidence="3" type="ORF">LDC_2389</name>
</gene>
<sequence length="86" mass="9207">MTERAYDNPRFVEDLVRGVAARLSADPRVEAFAVDAENFESIHNHSAWARISRRSLTGLPGSGGPSVRRNRSLPVAAPPAPGAGRA</sequence>
<dbReference type="PANTHER" id="PTHR36445">
    <property type="entry name" value="GTP CYCLOHYDROLASE MPTA"/>
    <property type="match status" value="1"/>
</dbReference>
<feature type="region of interest" description="Disordered" evidence="2">
    <location>
        <begin position="55"/>
        <end position="86"/>
    </location>
</feature>
<keyword evidence="1" id="KW-0378">Hydrolase</keyword>
<feature type="compositionally biased region" description="Pro residues" evidence="2">
    <location>
        <begin position="76"/>
        <end position="86"/>
    </location>
</feature>
<dbReference type="GO" id="GO:0003934">
    <property type="term" value="F:GTP cyclohydrolase I activity"/>
    <property type="evidence" value="ECO:0007669"/>
    <property type="project" value="InterPro"/>
</dbReference>
<dbReference type="Gene3D" id="3.10.270.10">
    <property type="entry name" value="Urate Oxidase"/>
    <property type="match status" value="1"/>
</dbReference>
<evidence type="ECO:0000256" key="2">
    <source>
        <dbReference type="SAM" id="MobiDB-lite"/>
    </source>
</evidence>
<proteinExistence type="predicted"/>
<dbReference type="Pfam" id="PF02649">
    <property type="entry name" value="GCHY-1"/>
    <property type="match status" value="1"/>
</dbReference>
<reference evidence="3" key="2">
    <citation type="journal article" date="2011" name="Microb. Ecol.">
        <title>Taxonomic and Functional Metagenomic Profiling of the Microbial Community in the Anoxic Sediment of a Sub-saline Shallow Lake (Laguna de Carrizo, Central Spain).</title>
        <authorList>
            <person name="Ferrer M."/>
            <person name="Guazzaroni M.E."/>
            <person name="Richter M."/>
            <person name="Garcia-Salamanca A."/>
            <person name="Yarza P."/>
            <person name="Suarez-Suarez A."/>
            <person name="Solano J."/>
            <person name="Alcaide M."/>
            <person name="van Dillewijn P."/>
            <person name="Molina-Henares M.A."/>
            <person name="Lopez-Cortes N."/>
            <person name="Al-Ramahi Y."/>
            <person name="Guerrero C."/>
            <person name="Acosta A."/>
            <person name="de Eugenio L.I."/>
            <person name="Martinez V."/>
            <person name="Marques S."/>
            <person name="Rojo F."/>
            <person name="Santero E."/>
            <person name="Genilloud O."/>
            <person name="Perez-Perez J."/>
            <person name="Rossello-Mora R."/>
            <person name="Ramos J.L."/>
        </authorList>
    </citation>
    <scope>NUCLEOTIDE SEQUENCE</scope>
</reference>
<organism evidence="3">
    <name type="scientific">sediment metagenome</name>
    <dbReference type="NCBI Taxonomy" id="749907"/>
    <lineage>
        <taxon>unclassified sequences</taxon>
        <taxon>metagenomes</taxon>
        <taxon>ecological metagenomes</taxon>
    </lineage>
</organism>
<evidence type="ECO:0000313" key="3">
    <source>
        <dbReference type="EMBL" id="EFK95598.1"/>
    </source>
</evidence>
<name>D9PLG6_9ZZZZ</name>